<protein>
    <submittedName>
        <fullName evidence="5">Alpha amylase, catalytic region</fullName>
    </submittedName>
</protein>
<dbReference type="AlphaFoldDB" id="A0A081BNK6"/>
<feature type="domain" description="Glycosyl hydrolase family 13 catalytic" evidence="4">
    <location>
        <begin position="19"/>
        <end position="398"/>
    </location>
</feature>
<dbReference type="InterPro" id="IPR045857">
    <property type="entry name" value="O16G_dom_2"/>
</dbReference>
<keyword evidence="2" id="KW-0378">Hydrolase</keyword>
<sequence length="537" mass="62025">MVEQASGSYPWWETGVIYQVYPRSFQDSNGDGIGDLNGIRARLPYLKELGISAIWISPIYPSPMVDFGYDVSDYTDIHPMFGTMQDFLDLTEEIHLRRMKVILDFVPNHTSNQHPWFLQSKSSRSNPKRHWYIWSDPKPDGSPPNNWVSFFGGSAWEWDHHTGQYYLHLFAKEQPDLNWRHPDVVMNMLNALRFWLNRGVDGFRVDVIFLMIKDALLRDDTPNPDWTPARPIIESTLHDRTSNQPEVHQIIKKMRVVIDEYDERVMIGEIYLPYKDLITYYGEQFDECHLPFNFGLIQRPFNAEAITSAVNEYEKLLPRGAWPNWVLGNHDQPRIASAKRAGANARLAQMLLLTLRGTPTMYYGDEIGMVNGQIPPDKYQDPQARNEPGIAFSRDNVRTPMQWDNSVHAGFSTVEPWLPVNRDYTRRNVAAQREEANSFFQMVKELLAIRASSVALNHGKYVFVSHGSDDVMAYLRIQGMVKLCIALNFSDEEKSVNLSSVAERARVMLSTEMDRRGETTLERLRLRPHEGVIMQVL</sequence>
<evidence type="ECO:0000313" key="5">
    <source>
        <dbReference type="EMBL" id="GAK51972.1"/>
    </source>
</evidence>
<keyword evidence="6" id="KW-1185">Reference proteome</keyword>
<dbReference type="SUPFAM" id="SSF51011">
    <property type="entry name" value="Glycosyl hydrolase domain"/>
    <property type="match status" value="1"/>
</dbReference>
<dbReference type="PANTHER" id="PTHR10357">
    <property type="entry name" value="ALPHA-AMYLASE FAMILY MEMBER"/>
    <property type="match status" value="1"/>
</dbReference>
<evidence type="ECO:0000259" key="4">
    <source>
        <dbReference type="SMART" id="SM00642"/>
    </source>
</evidence>
<dbReference type="Proteomes" id="UP000030700">
    <property type="component" value="Unassembled WGS sequence"/>
</dbReference>
<evidence type="ECO:0000256" key="3">
    <source>
        <dbReference type="ARBA" id="ARBA00023295"/>
    </source>
</evidence>
<dbReference type="SUPFAM" id="SSF51445">
    <property type="entry name" value="(Trans)glycosidases"/>
    <property type="match status" value="1"/>
</dbReference>
<dbReference type="Gene3D" id="3.90.400.10">
    <property type="entry name" value="Oligo-1,6-glucosidase, Domain 2"/>
    <property type="match status" value="1"/>
</dbReference>
<keyword evidence="3" id="KW-0326">Glycosidase</keyword>
<dbReference type="Pfam" id="PF00128">
    <property type="entry name" value="Alpha-amylase"/>
    <property type="match status" value="1"/>
</dbReference>
<dbReference type="STRING" id="1499966.U14_03218"/>
<dbReference type="Gene3D" id="2.60.40.1180">
    <property type="entry name" value="Golgi alpha-mannosidase II"/>
    <property type="match status" value="1"/>
</dbReference>
<dbReference type="FunFam" id="3.90.400.10:FF:000002">
    <property type="entry name" value="Sucrose isomerase"/>
    <property type="match status" value="1"/>
</dbReference>
<accession>A0A081BNK6</accession>
<dbReference type="InterPro" id="IPR013780">
    <property type="entry name" value="Glyco_hydro_b"/>
</dbReference>
<reference evidence="5" key="1">
    <citation type="journal article" date="2015" name="PeerJ">
        <title>First genomic representation of candidate bacterial phylum KSB3 points to enhanced environmental sensing as a trigger of wastewater bulking.</title>
        <authorList>
            <person name="Sekiguchi Y."/>
            <person name="Ohashi A."/>
            <person name="Parks D.H."/>
            <person name="Yamauchi T."/>
            <person name="Tyson G.W."/>
            <person name="Hugenholtz P."/>
        </authorList>
    </citation>
    <scope>NUCLEOTIDE SEQUENCE [LARGE SCALE GENOMIC DNA]</scope>
</reference>
<dbReference type="Gene3D" id="3.20.20.80">
    <property type="entry name" value="Glycosidases"/>
    <property type="match status" value="1"/>
</dbReference>
<dbReference type="SMART" id="SM00642">
    <property type="entry name" value="Aamy"/>
    <property type="match status" value="1"/>
</dbReference>
<dbReference type="GO" id="GO:0004556">
    <property type="term" value="F:alpha-amylase activity"/>
    <property type="evidence" value="ECO:0007669"/>
    <property type="project" value="TreeGrafter"/>
</dbReference>
<dbReference type="CDD" id="cd11331">
    <property type="entry name" value="AmyAc_OligoGlu_like"/>
    <property type="match status" value="1"/>
</dbReference>
<evidence type="ECO:0000256" key="1">
    <source>
        <dbReference type="ARBA" id="ARBA00008061"/>
    </source>
</evidence>
<name>A0A081BNK6_9BACT</name>
<dbReference type="EMBL" id="DF820458">
    <property type="protein sequence ID" value="GAK51972.1"/>
    <property type="molecule type" value="Genomic_DNA"/>
</dbReference>
<evidence type="ECO:0000256" key="2">
    <source>
        <dbReference type="ARBA" id="ARBA00022801"/>
    </source>
</evidence>
<dbReference type="GO" id="GO:0009313">
    <property type="term" value="P:oligosaccharide catabolic process"/>
    <property type="evidence" value="ECO:0007669"/>
    <property type="project" value="TreeGrafter"/>
</dbReference>
<dbReference type="PANTHER" id="PTHR10357:SF179">
    <property type="entry name" value="NEUTRAL AND BASIC AMINO ACID TRANSPORT PROTEIN RBAT"/>
    <property type="match status" value="1"/>
</dbReference>
<dbReference type="InterPro" id="IPR006047">
    <property type="entry name" value="GH13_cat_dom"/>
</dbReference>
<comment type="similarity">
    <text evidence="1">Belongs to the glycosyl hydrolase 13 family.</text>
</comment>
<organism evidence="5">
    <name type="scientific">Candidatus Moduliflexus flocculans</name>
    <dbReference type="NCBI Taxonomy" id="1499966"/>
    <lineage>
        <taxon>Bacteria</taxon>
        <taxon>Candidatus Moduliflexota</taxon>
        <taxon>Candidatus Moduliflexia</taxon>
        <taxon>Candidatus Moduliflexales</taxon>
        <taxon>Candidatus Moduliflexaceae</taxon>
    </lineage>
</organism>
<dbReference type="InterPro" id="IPR017853">
    <property type="entry name" value="GH"/>
</dbReference>
<gene>
    <name evidence="5" type="ORF">U14_03218</name>
</gene>
<proteinExistence type="inferred from homology"/>
<evidence type="ECO:0000313" key="6">
    <source>
        <dbReference type="Proteomes" id="UP000030700"/>
    </source>
</evidence>
<dbReference type="HOGENOM" id="CLU_006462_2_3_0"/>